<feature type="transmembrane region" description="Helical" evidence="1">
    <location>
        <begin position="120"/>
        <end position="141"/>
    </location>
</feature>
<evidence type="ECO:0000313" key="3">
    <source>
        <dbReference type="Proteomes" id="UP000000328"/>
    </source>
</evidence>
<feature type="transmembrane region" description="Helical" evidence="1">
    <location>
        <begin position="66"/>
        <end position="83"/>
    </location>
</feature>
<sequence>MATVERTLRPIVVLLYINVGISVLLTVLTFVFKSSVLDYQVQHMVEAGKVAPGREAATRGVLEGTLWIRPLSILVVSVVYVRFVARLKLGLRRTYYRLVAVAIIGAGALAYLILISQFPVWYRVIQGVQGLVLLSLLPILATKEVRNHFAPEPQAMKIWDDA</sequence>
<feature type="transmembrane region" description="Helical" evidence="1">
    <location>
        <begin position="12"/>
        <end position="32"/>
    </location>
</feature>
<dbReference type="KEGG" id="amd:AMED_5389"/>
<dbReference type="PATRIC" id="fig|749927.5.peg.5587"/>
<protein>
    <submittedName>
        <fullName evidence="2">Uncharacterized protein</fullName>
    </submittedName>
</protein>
<accession>A0A0H3DBZ2</accession>
<evidence type="ECO:0000313" key="2">
    <source>
        <dbReference type="EMBL" id="ADJ47149.1"/>
    </source>
</evidence>
<name>A0A0H3DBZ2_AMYMU</name>
<evidence type="ECO:0000256" key="1">
    <source>
        <dbReference type="SAM" id="Phobius"/>
    </source>
</evidence>
<proteinExistence type="predicted"/>
<gene>
    <name evidence="2" type="ordered locus">AMED_5389</name>
</gene>
<dbReference type="EMBL" id="CP002000">
    <property type="protein sequence ID" value="ADJ47149.1"/>
    <property type="molecule type" value="Genomic_DNA"/>
</dbReference>
<keyword evidence="1" id="KW-0812">Transmembrane</keyword>
<dbReference type="HOGENOM" id="CLU_1813287_0_0_11"/>
<keyword evidence="1" id="KW-0472">Membrane</keyword>
<dbReference type="eggNOG" id="ENOG502ZIGR">
    <property type="taxonomic scope" value="Bacteria"/>
</dbReference>
<keyword evidence="1" id="KW-1133">Transmembrane helix</keyword>
<dbReference type="Proteomes" id="UP000000328">
    <property type="component" value="Chromosome"/>
</dbReference>
<organism evidence="2 3">
    <name type="scientific">Amycolatopsis mediterranei (strain U-32)</name>
    <dbReference type="NCBI Taxonomy" id="749927"/>
    <lineage>
        <taxon>Bacteria</taxon>
        <taxon>Bacillati</taxon>
        <taxon>Actinomycetota</taxon>
        <taxon>Actinomycetes</taxon>
        <taxon>Pseudonocardiales</taxon>
        <taxon>Pseudonocardiaceae</taxon>
        <taxon>Amycolatopsis</taxon>
    </lineage>
</organism>
<dbReference type="AlphaFoldDB" id="A0A0H3DBZ2"/>
<dbReference type="RefSeq" id="WP_013227209.1">
    <property type="nucleotide sequence ID" value="NC_014318.1"/>
</dbReference>
<reference evidence="2 3" key="1">
    <citation type="journal article" date="2010" name="Cell Res.">
        <title>Complete genome sequence of the rifamycin SV-producing Amycolatopsis mediterranei U32 revealed its genetic characteristics in phylogeny and metabolism.</title>
        <authorList>
            <person name="Zhao W."/>
            <person name="Zhong Y."/>
            <person name="Yuan H."/>
            <person name="Wang J."/>
            <person name="Zheng H."/>
            <person name="Wang Y."/>
            <person name="Cen X."/>
            <person name="Xu F."/>
            <person name="Bai J."/>
            <person name="Han X."/>
            <person name="Lu G."/>
            <person name="Zhu Y."/>
            <person name="Shao Z."/>
            <person name="Yan H."/>
            <person name="Li C."/>
            <person name="Peng N."/>
            <person name="Zhang Z."/>
            <person name="Zhang Y."/>
            <person name="Lin W."/>
            <person name="Fan Y."/>
            <person name="Qin Z."/>
            <person name="Hu Y."/>
            <person name="Zhu B."/>
            <person name="Wang S."/>
            <person name="Ding X."/>
            <person name="Zhao G.P."/>
        </authorList>
    </citation>
    <scope>NUCLEOTIDE SEQUENCE [LARGE SCALE GENOMIC DNA]</scope>
    <source>
        <strain evidence="3">U-32</strain>
    </source>
</reference>
<dbReference type="GeneID" id="92873097"/>
<feature type="transmembrane region" description="Helical" evidence="1">
    <location>
        <begin position="95"/>
        <end position="114"/>
    </location>
</feature>
<dbReference type="OrthoDB" id="3624660at2"/>